<sequence length="210" mass="24752">MITVQVEEIDDISIDVGSEDDVPPLYLLSKRNGVKIYQISPADHEKRPIEAVKHVLTNFLIQKNKFPIYLYLEVYPDLMVEFKQENIDFEVVHLEDFKKRDYEGERFVGFYQVLRVKIDNESVLRHIINRTYNLATIHFLYQLSYDKHLDFKVYKSPVNAVVPIYHMLESSSYIIAGYDGLYLELITNELEFMELHQLARFLSAIVNVKI</sequence>
<evidence type="ECO:0000313" key="1">
    <source>
        <dbReference type="EMBL" id="UWE04245.1"/>
    </source>
</evidence>
<evidence type="ECO:0008006" key="3">
    <source>
        <dbReference type="Google" id="ProtNLM"/>
    </source>
</evidence>
<dbReference type="RefSeq" id="WP_259436290.1">
    <property type="nucleotide sequence ID" value="NZ_CP103866.1"/>
</dbReference>
<organism evidence="1 2">
    <name type="scientific">Laceyella sacchari</name>
    <name type="common">Thermoactinomyces thalpophilus</name>
    <dbReference type="NCBI Taxonomy" id="37482"/>
    <lineage>
        <taxon>Bacteria</taxon>
        <taxon>Bacillati</taxon>
        <taxon>Bacillota</taxon>
        <taxon>Bacilli</taxon>
        <taxon>Bacillales</taxon>
        <taxon>Thermoactinomycetaceae</taxon>
        <taxon>Laceyella</taxon>
    </lineage>
</organism>
<accession>A0ABY5U6Q3</accession>
<name>A0ABY5U6Q3_LACSH</name>
<protein>
    <recommendedName>
        <fullName evidence="3">DUF3822 family protein</fullName>
    </recommendedName>
</protein>
<evidence type="ECO:0000313" key="2">
    <source>
        <dbReference type="Proteomes" id="UP001058650"/>
    </source>
</evidence>
<dbReference type="Proteomes" id="UP001058650">
    <property type="component" value="Chromosome"/>
</dbReference>
<proteinExistence type="predicted"/>
<gene>
    <name evidence="1" type="ORF">NYR52_03540</name>
</gene>
<dbReference type="EMBL" id="CP103866">
    <property type="protein sequence ID" value="UWE04245.1"/>
    <property type="molecule type" value="Genomic_DNA"/>
</dbReference>
<keyword evidence="2" id="KW-1185">Reference proteome</keyword>
<reference evidence="1" key="1">
    <citation type="submission" date="2022-08" db="EMBL/GenBank/DDBJ databases">
        <title>The complete genome sequence of the thermophilic bacterium Laceyella sacchari FBKL4.010 reveals the basis for tetramethylpyrazine biosynthesis in Moutai-flavor Daqu.</title>
        <authorList>
            <person name="Li D."/>
            <person name="Huang W."/>
            <person name="Wang C."/>
            <person name="Qiu S."/>
        </authorList>
    </citation>
    <scope>NUCLEOTIDE SEQUENCE</scope>
    <source>
        <strain evidence="1">FBKL4.014</strain>
    </source>
</reference>